<dbReference type="Pfam" id="PF15630">
    <property type="entry name" value="CENP-S"/>
    <property type="match status" value="1"/>
</dbReference>
<keyword evidence="6" id="KW-1185">Reference proteome</keyword>
<evidence type="ECO:0000313" key="6">
    <source>
        <dbReference type="Proteomes" id="UP000800041"/>
    </source>
</evidence>
<dbReference type="InterPro" id="IPR029003">
    <property type="entry name" value="CENP-S/Mhf1"/>
</dbReference>
<gene>
    <name evidence="5" type="ORF">K402DRAFT_416649</name>
</gene>
<dbReference type="PANTHER" id="PTHR22980">
    <property type="entry name" value="CORTISTATIN"/>
    <property type="match status" value="1"/>
</dbReference>
<evidence type="ECO:0000256" key="3">
    <source>
        <dbReference type="ARBA" id="ARBA00023125"/>
    </source>
</evidence>
<dbReference type="GO" id="GO:0000712">
    <property type="term" value="P:resolution of meiotic recombination intermediates"/>
    <property type="evidence" value="ECO:0007669"/>
    <property type="project" value="TreeGrafter"/>
</dbReference>
<dbReference type="CDD" id="cd22919">
    <property type="entry name" value="HFD_CENP-S"/>
    <property type="match status" value="1"/>
</dbReference>
<evidence type="ECO:0000313" key="5">
    <source>
        <dbReference type="EMBL" id="KAF1991331.1"/>
    </source>
</evidence>
<dbReference type="GO" id="GO:0046982">
    <property type="term" value="F:protein heterodimerization activity"/>
    <property type="evidence" value="ECO:0007669"/>
    <property type="project" value="InterPro"/>
</dbReference>
<organism evidence="5 6">
    <name type="scientific">Aulographum hederae CBS 113979</name>
    <dbReference type="NCBI Taxonomy" id="1176131"/>
    <lineage>
        <taxon>Eukaryota</taxon>
        <taxon>Fungi</taxon>
        <taxon>Dikarya</taxon>
        <taxon>Ascomycota</taxon>
        <taxon>Pezizomycotina</taxon>
        <taxon>Dothideomycetes</taxon>
        <taxon>Pleosporomycetidae</taxon>
        <taxon>Aulographales</taxon>
        <taxon>Aulographaceae</taxon>
    </lineage>
</organism>
<dbReference type="AlphaFoldDB" id="A0A6G1HDN4"/>
<protein>
    <recommendedName>
        <fullName evidence="7">Apoptosis-inducing TAF9-like domain 1 family protein</fullName>
    </recommendedName>
</protein>
<dbReference type="PANTHER" id="PTHR22980:SF0">
    <property type="entry name" value="CENTROMERE PROTEIN S"/>
    <property type="match status" value="1"/>
</dbReference>
<evidence type="ECO:0000256" key="1">
    <source>
        <dbReference type="ARBA" id="ARBA00006612"/>
    </source>
</evidence>
<evidence type="ECO:0000256" key="4">
    <source>
        <dbReference type="ARBA" id="ARBA00023204"/>
    </source>
</evidence>
<evidence type="ECO:0008006" key="7">
    <source>
        <dbReference type="Google" id="ProtNLM"/>
    </source>
</evidence>
<dbReference type="GO" id="GO:0003677">
    <property type="term" value="F:DNA binding"/>
    <property type="evidence" value="ECO:0007669"/>
    <property type="project" value="UniProtKB-KW"/>
</dbReference>
<sequence length="118" mass="13185">MADHDTEDAVMEERLKSALWYHIGQIVDHETLQTNNNATPQFIGALTELVWAQIASSSKDLETFAKHANRFQINTDDVLLLARRNEGLESLLRGYVDELRAQGKPNGKAPAGKGARKR</sequence>
<dbReference type="Gene3D" id="1.10.20.10">
    <property type="entry name" value="Histone, subunit A"/>
    <property type="match status" value="1"/>
</dbReference>
<dbReference type="GO" id="GO:0071821">
    <property type="term" value="C:FANCM-MHF complex"/>
    <property type="evidence" value="ECO:0007669"/>
    <property type="project" value="InterPro"/>
</dbReference>
<keyword evidence="3" id="KW-0238">DNA-binding</keyword>
<comment type="similarity">
    <text evidence="1">Belongs to the TAF9 family. CENP-S/MHF1 subfamily.</text>
</comment>
<dbReference type="GO" id="GO:0003682">
    <property type="term" value="F:chromatin binding"/>
    <property type="evidence" value="ECO:0007669"/>
    <property type="project" value="TreeGrafter"/>
</dbReference>
<proteinExistence type="inferred from homology"/>
<dbReference type="OrthoDB" id="1872155at2759"/>
<dbReference type="Proteomes" id="UP000800041">
    <property type="component" value="Unassembled WGS sequence"/>
</dbReference>
<name>A0A6G1HDN4_9PEZI</name>
<reference evidence="5" key="1">
    <citation type="journal article" date="2020" name="Stud. Mycol.">
        <title>101 Dothideomycetes genomes: a test case for predicting lifestyles and emergence of pathogens.</title>
        <authorList>
            <person name="Haridas S."/>
            <person name="Albert R."/>
            <person name="Binder M."/>
            <person name="Bloem J."/>
            <person name="Labutti K."/>
            <person name="Salamov A."/>
            <person name="Andreopoulos B."/>
            <person name="Baker S."/>
            <person name="Barry K."/>
            <person name="Bills G."/>
            <person name="Bluhm B."/>
            <person name="Cannon C."/>
            <person name="Castanera R."/>
            <person name="Culley D."/>
            <person name="Daum C."/>
            <person name="Ezra D."/>
            <person name="Gonzalez J."/>
            <person name="Henrissat B."/>
            <person name="Kuo A."/>
            <person name="Liang C."/>
            <person name="Lipzen A."/>
            <person name="Lutzoni F."/>
            <person name="Magnuson J."/>
            <person name="Mondo S."/>
            <person name="Nolan M."/>
            <person name="Ohm R."/>
            <person name="Pangilinan J."/>
            <person name="Park H.-J."/>
            <person name="Ramirez L."/>
            <person name="Alfaro M."/>
            <person name="Sun H."/>
            <person name="Tritt A."/>
            <person name="Yoshinaga Y."/>
            <person name="Zwiers L.-H."/>
            <person name="Turgeon B."/>
            <person name="Goodwin S."/>
            <person name="Spatafora J."/>
            <person name="Crous P."/>
            <person name="Grigoriev I."/>
        </authorList>
    </citation>
    <scope>NUCLEOTIDE SEQUENCE</scope>
    <source>
        <strain evidence="5">CBS 113979</strain>
    </source>
</reference>
<dbReference type="GO" id="GO:0006281">
    <property type="term" value="P:DNA repair"/>
    <property type="evidence" value="ECO:0007669"/>
    <property type="project" value="UniProtKB-KW"/>
</dbReference>
<dbReference type="SUPFAM" id="SSF47113">
    <property type="entry name" value="Histone-fold"/>
    <property type="match status" value="1"/>
</dbReference>
<dbReference type="EMBL" id="ML977139">
    <property type="protein sequence ID" value="KAF1991331.1"/>
    <property type="molecule type" value="Genomic_DNA"/>
</dbReference>
<dbReference type="InterPro" id="IPR009072">
    <property type="entry name" value="Histone-fold"/>
</dbReference>
<keyword evidence="4" id="KW-0234">DNA repair</keyword>
<evidence type="ECO:0000256" key="2">
    <source>
        <dbReference type="ARBA" id="ARBA00022763"/>
    </source>
</evidence>
<accession>A0A6G1HDN4</accession>
<dbReference type="GO" id="GO:0031297">
    <property type="term" value="P:replication fork processing"/>
    <property type="evidence" value="ECO:0007669"/>
    <property type="project" value="TreeGrafter"/>
</dbReference>
<keyword evidence="2" id="KW-0227">DNA damage</keyword>